<reference evidence="3" key="1">
    <citation type="submission" date="2019-10" db="EMBL/GenBank/DDBJ databases">
        <title>Nonomuraea sp. nov., isolated from Phyllanthus amarus.</title>
        <authorList>
            <person name="Klykleung N."/>
            <person name="Tanasupawat S."/>
        </authorList>
    </citation>
    <scope>NUCLEOTIDE SEQUENCE [LARGE SCALE GENOMIC DNA]</scope>
    <source>
        <strain evidence="3">3MP-10</strain>
    </source>
</reference>
<dbReference type="OrthoDB" id="9768004at2"/>
<dbReference type="PANTHER" id="PTHR23150">
    <property type="entry name" value="SULFATASE MODIFYING FACTOR 1, 2"/>
    <property type="match status" value="1"/>
</dbReference>
<dbReference type="InterPro" id="IPR005532">
    <property type="entry name" value="SUMF_dom"/>
</dbReference>
<dbReference type="Proteomes" id="UP000314251">
    <property type="component" value="Unassembled WGS sequence"/>
</dbReference>
<dbReference type="InterPro" id="IPR016187">
    <property type="entry name" value="CTDL_fold"/>
</dbReference>
<dbReference type="SUPFAM" id="SSF56436">
    <property type="entry name" value="C-type lectin-like"/>
    <property type="match status" value="1"/>
</dbReference>
<name>A0A5N6APE2_9ACTN</name>
<gene>
    <name evidence="3" type="ORF">FH607_004390</name>
</gene>
<accession>A0A5N6APE2</accession>
<feature type="region of interest" description="Disordered" evidence="1">
    <location>
        <begin position="1"/>
        <end position="56"/>
    </location>
</feature>
<comment type="caution">
    <text evidence="3">The sequence shown here is derived from an EMBL/GenBank/DDBJ whole genome shotgun (WGS) entry which is preliminary data.</text>
</comment>
<dbReference type="Pfam" id="PF03781">
    <property type="entry name" value="FGE-sulfatase"/>
    <property type="match status" value="1"/>
</dbReference>
<evidence type="ECO:0000256" key="1">
    <source>
        <dbReference type="SAM" id="MobiDB-lite"/>
    </source>
</evidence>
<evidence type="ECO:0000259" key="2">
    <source>
        <dbReference type="Pfam" id="PF03781"/>
    </source>
</evidence>
<dbReference type="Gene3D" id="3.90.1580.10">
    <property type="entry name" value="paralog of FGE (formylglycine-generating enzyme)"/>
    <property type="match status" value="1"/>
</dbReference>
<feature type="compositionally biased region" description="Low complexity" evidence="1">
    <location>
        <begin position="276"/>
        <end position="286"/>
    </location>
</feature>
<feature type="compositionally biased region" description="Low complexity" evidence="1">
    <location>
        <begin position="32"/>
        <end position="44"/>
    </location>
</feature>
<feature type="region of interest" description="Disordered" evidence="1">
    <location>
        <begin position="276"/>
        <end position="307"/>
    </location>
</feature>
<dbReference type="AlphaFoldDB" id="A0A5N6APE2"/>
<sequence>MSCCAPSADGHHHDHAPPGAGAGGQLVGVPDARAAAPFRPPATRRGTRGQVRLPGGTFGMGDAFGEGYAADGEGPVHPVRLDPFLIDATTVTNAAFAAFVKDTGYVTDAERLGLSAVFHLSVRAEPADVLGRATGTPWWLVVRGASWRHPAGPLSTISDLQNHPVVQVSWHDAQAYCAWAGKRLPTEAEWEYAARGGLEGRRFPWGDELTPRGRWLCNIWQGTFPTHNTAEDGHDATAPVKSFRPNGHGLWNMVGNVWEWCADTFDPGTYAARAGARSPGAGAPQAMTGAPDPVHDPRGPAHDPAPDARRVMRGGSFLCHDSYCYRYRVAARSGNTADSAAANIGFRCANDVA</sequence>
<dbReference type="EMBL" id="VDLY02000002">
    <property type="protein sequence ID" value="KAB8169946.1"/>
    <property type="molecule type" value="Genomic_DNA"/>
</dbReference>
<dbReference type="GO" id="GO:0120147">
    <property type="term" value="F:formylglycine-generating oxidase activity"/>
    <property type="evidence" value="ECO:0007669"/>
    <property type="project" value="TreeGrafter"/>
</dbReference>
<proteinExistence type="predicted"/>
<feature type="domain" description="Sulfatase-modifying factor enzyme-like" evidence="2">
    <location>
        <begin position="49"/>
        <end position="349"/>
    </location>
</feature>
<dbReference type="PANTHER" id="PTHR23150:SF19">
    <property type="entry name" value="FORMYLGLYCINE-GENERATING ENZYME"/>
    <property type="match status" value="1"/>
</dbReference>
<protein>
    <submittedName>
        <fullName evidence="3">SUMF1/EgtB/PvdO family nonheme iron enzyme</fullName>
    </submittedName>
</protein>
<keyword evidence="4" id="KW-1185">Reference proteome</keyword>
<dbReference type="RefSeq" id="WP_139666239.1">
    <property type="nucleotide sequence ID" value="NZ_VDLY02000002.1"/>
</dbReference>
<evidence type="ECO:0000313" key="4">
    <source>
        <dbReference type="Proteomes" id="UP000314251"/>
    </source>
</evidence>
<feature type="compositionally biased region" description="Basic and acidic residues" evidence="1">
    <location>
        <begin position="293"/>
        <end position="307"/>
    </location>
</feature>
<dbReference type="InterPro" id="IPR042095">
    <property type="entry name" value="SUMF_sf"/>
</dbReference>
<evidence type="ECO:0000313" key="3">
    <source>
        <dbReference type="EMBL" id="KAB8169946.1"/>
    </source>
</evidence>
<dbReference type="InterPro" id="IPR051043">
    <property type="entry name" value="Sulfatase_Mod_Factor_Kinase"/>
</dbReference>
<organism evidence="3 4">
    <name type="scientific">Streptomyces mimosae</name>
    <dbReference type="NCBI Taxonomy" id="2586635"/>
    <lineage>
        <taxon>Bacteria</taxon>
        <taxon>Bacillati</taxon>
        <taxon>Actinomycetota</taxon>
        <taxon>Actinomycetes</taxon>
        <taxon>Kitasatosporales</taxon>
        <taxon>Streptomycetaceae</taxon>
        <taxon>Streptomyces</taxon>
    </lineage>
</organism>